<comment type="caution">
    <text evidence="2">The sequence shown here is derived from an EMBL/GenBank/DDBJ whole genome shotgun (WGS) entry which is preliminary data.</text>
</comment>
<keyword evidence="3" id="KW-1185">Reference proteome</keyword>
<sequence>MTCPAYQSAYIHDKDALRKKFSYFVNDSAPKVYATSKSKFLIIEPTTYKKKERTIQTVEKKAVWVVVPDSLKEGYQKPEEAFSMAERNVDDSTAVVRIDTLASAEEYKISKDAEIRVLKYDNNKRQYWVDTLGYNNDQDNYMWYLRHVLVLPDARLAAMESKDQKKDEPKVKGKAKRERGGGLFKKSKSKGDSLEGYEGTTSATILPNKVKTKKVKKKKEKKPVEATPAPAKKEEDEDDGF</sequence>
<organism evidence="2 3">
    <name type="scientific">Chryseotalea sanaruensis</name>
    <dbReference type="NCBI Taxonomy" id="2482724"/>
    <lineage>
        <taxon>Bacteria</taxon>
        <taxon>Pseudomonadati</taxon>
        <taxon>Bacteroidota</taxon>
        <taxon>Cytophagia</taxon>
        <taxon>Cytophagales</taxon>
        <taxon>Chryseotaleaceae</taxon>
        <taxon>Chryseotalea</taxon>
    </lineage>
</organism>
<feature type="compositionally biased region" description="Basic residues" evidence="1">
    <location>
        <begin position="210"/>
        <end position="221"/>
    </location>
</feature>
<feature type="compositionally biased region" description="Basic and acidic residues" evidence="1">
    <location>
        <begin position="160"/>
        <end position="171"/>
    </location>
</feature>
<evidence type="ECO:0000313" key="3">
    <source>
        <dbReference type="Proteomes" id="UP000288227"/>
    </source>
</evidence>
<protein>
    <submittedName>
        <fullName evidence="2">Uncharacterized protein</fullName>
    </submittedName>
</protein>
<dbReference type="Proteomes" id="UP000288227">
    <property type="component" value="Unassembled WGS sequence"/>
</dbReference>
<reference evidence="2 3" key="1">
    <citation type="submission" date="2018-11" db="EMBL/GenBank/DDBJ databases">
        <title>Chryseotalea sanarue gen. nov., sp., nov., a member of the family Cytophagaceae, isolated from a brackish lake in Hamamatsu Japan.</title>
        <authorList>
            <person name="Maejima Y."/>
            <person name="Iino T."/>
            <person name="Muraguchi Y."/>
            <person name="Fukuda K."/>
            <person name="Ohkuma M."/>
            <person name="Moriuchi R."/>
            <person name="Dohra H."/>
            <person name="Kimbara K."/>
            <person name="Shintani M."/>
        </authorList>
    </citation>
    <scope>NUCLEOTIDE SEQUENCE [LARGE SCALE GENOMIC DNA]</scope>
    <source>
        <strain evidence="2 3">Ys</strain>
    </source>
</reference>
<dbReference type="EMBL" id="BHXQ01000007">
    <property type="protein sequence ID" value="GCC53352.1"/>
    <property type="molecule type" value="Genomic_DNA"/>
</dbReference>
<name>A0A401UER0_9BACT</name>
<evidence type="ECO:0000256" key="1">
    <source>
        <dbReference type="SAM" id="MobiDB-lite"/>
    </source>
</evidence>
<feature type="region of interest" description="Disordered" evidence="1">
    <location>
        <begin position="160"/>
        <end position="241"/>
    </location>
</feature>
<gene>
    <name evidence="2" type="ORF">SanaruYs_35950</name>
</gene>
<accession>A0A401UER0</accession>
<dbReference type="AlphaFoldDB" id="A0A401UER0"/>
<proteinExistence type="predicted"/>
<evidence type="ECO:0000313" key="2">
    <source>
        <dbReference type="EMBL" id="GCC53352.1"/>
    </source>
</evidence>